<evidence type="ECO:0000313" key="2">
    <source>
        <dbReference type="EMBL" id="KAK0434110.1"/>
    </source>
</evidence>
<dbReference type="AlphaFoldDB" id="A0AA39J0Y3"/>
<organism evidence="2 3">
    <name type="scientific">Armillaria borealis</name>
    <dbReference type="NCBI Taxonomy" id="47425"/>
    <lineage>
        <taxon>Eukaryota</taxon>
        <taxon>Fungi</taxon>
        <taxon>Dikarya</taxon>
        <taxon>Basidiomycota</taxon>
        <taxon>Agaricomycotina</taxon>
        <taxon>Agaricomycetes</taxon>
        <taxon>Agaricomycetidae</taxon>
        <taxon>Agaricales</taxon>
        <taxon>Marasmiineae</taxon>
        <taxon>Physalacriaceae</taxon>
        <taxon>Armillaria</taxon>
    </lineage>
</organism>
<accession>A0AA39J0Y3</accession>
<name>A0AA39J0Y3_9AGAR</name>
<keyword evidence="1" id="KW-0175">Coiled coil</keyword>
<keyword evidence="3" id="KW-1185">Reference proteome</keyword>
<evidence type="ECO:0000256" key="1">
    <source>
        <dbReference type="SAM" id="Coils"/>
    </source>
</evidence>
<dbReference type="Proteomes" id="UP001175226">
    <property type="component" value="Unassembled WGS sequence"/>
</dbReference>
<gene>
    <name evidence="2" type="ORF">EV421DRAFT_1741128</name>
</gene>
<comment type="caution">
    <text evidence="2">The sequence shown here is derived from an EMBL/GenBank/DDBJ whole genome shotgun (WGS) entry which is preliminary data.</text>
</comment>
<dbReference type="EMBL" id="JAUEPT010000074">
    <property type="protein sequence ID" value="KAK0434110.1"/>
    <property type="molecule type" value="Genomic_DNA"/>
</dbReference>
<protein>
    <submittedName>
        <fullName evidence="2">Uncharacterized protein</fullName>
    </submittedName>
</protein>
<proteinExistence type="predicted"/>
<reference evidence="2" key="1">
    <citation type="submission" date="2023-06" db="EMBL/GenBank/DDBJ databases">
        <authorList>
            <consortium name="Lawrence Berkeley National Laboratory"/>
            <person name="Ahrendt S."/>
            <person name="Sahu N."/>
            <person name="Indic B."/>
            <person name="Wong-Bajracharya J."/>
            <person name="Merenyi Z."/>
            <person name="Ke H.-M."/>
            <person name="Monk M."/>
            <person name="Kocsube S."/>
            <person name="Drula E."/>
            <person name="Lipzen A."/>
            <person name="Balint B."/>
            <person name="Henrissat B."/>
            <person name="Andreopoulos B."/>
            <person name="Martin F.M."/>
            <person name="Harder C.B."/>
            <person name="Rigling D."/>
            <person name="Ford K.L."/>
            <person name="Foster G.D."/>
            <person name="Pangilinan J."/>
            <person name="Papanicolaou A."/>
            <person name="Barry K."/>
            <person name="LaButti K."/>
            <person name="Viragh M."/>
            <person name="Koriabine M."/>
            <person name="Yan M."/>
            <person name="Riley R."/>
            <person name="Champramary S."/>
            <person name="Plett K.L."/>
            <person name="Tsai I.J."/>
            <person name="Slot J."/>
            <person name="Sipos G."/>
            <person name="Plett J."/>
            <person name="Nagy L.G."/>
            <person name="Grigoriev I.V."/>
        </authorList>
    </citation>
    <scope>NUCLEOTIDE SEQUENCE</scope>
    <source>
        <strain evidence="2">FPL87.14</strain>
    </source>
</reference>
<feature type="coiled-coil region" evidence="1">
    <location>
        <begin position="132"/>
        <end position="166"/>
    </location>
</feature>
<sequence length="200" mass="22322">MATNHKDLCISEIYKTLAISKQPKKRDSSTHTELYTISQDSLIPVQSTLKCSSDQFSTLEPRVVCPRLASSISSPQGLGGSVDDNMSELTPVESDRESTMQNIIVSGGVRGRARTVQSPSAKAGQVKGAATLQRLRVEKQDLMAQLDRARGEINILQKQNEQLILEQWLASILQNKTVPRHYFRGRIPTPALISYLWWML</sequence>
<evidence type="ECO:0000313" key="3">
    <source>
        <dbReference type="Proteomes" id="UP001175226"/>
    </source>
</evidence>